<proteinExistence type="predicted"/>
<reference evidence="2 3" key="1">
    <citation type="submission" date="2024-09" db="EMBL/GenBank/DDBJ databases">
        <authorList>
            <person name="Sun Q."/>
            <person name="Mori K."/>
        </authorList>
    </citation>
    <scope>NUCLEOTIDE SEQUENCE [LARGE SCALE GENOMIC DNA]</scope>
    <source>
        <strain evidence="2 3">CICC 11035S</strain>
    </source>
</reference>
<name>A0ABV6S4D3_9SPHN</name>
<evidence type="ECO:0000313" key="2">
    <source>
        <dbReference type="EMBL" id="MFC0684070.1"/>
    </source>
</evidence>
<dbReference type="RefSeq" id="WP_267218320.1">
    <property type="nucleotide sequence ID" value="NZ_JAPCWC010000001.1"/>
</dbReference>
<protein>
    <submittedName>
        <fullName evidence="2">Uncharacterized protein</fullName>
    </submittedName>
</protein>
<evidence type="ECO:0000256" key="1">
    <source>
        <dbReference type="SAM" id="MobiDB-lite"/>
    </source>
</evidence>
<feature type="compositionally biased region" description="Polar residues" evidence="1">
    <location>
        <begin position="1"/>
        <end position="13"/>
    </location>
</feature>
<keyword evidence="3" id="KW-1185">Reference proteome</keyword>
<accession>A0ABV6S4D3</accession>
<comment type="caution">
    <text evidence="2">The sequence shown here is derived from an EMBL/GenBank/DDBJ whole genome shotgun (WGS) entry which is preliminary data.</text>
</comment>
<gene>
    <name evidence="2" type="ORF">ACFFF8_05650</name>
</gene>
<dbReference type="Proteomes" id="UP001589858">
    <property type="component" value="Unassembled WGS sequence"/>
</dbReference>
<dbReference type="EMBL" id="JBHLTM010000026">
    <property type="protein sequence ID" value="MFC0684070.1"/>
    <property type="molecule type" value="Genomic_DNA"/>
</dbReference>
<evidence type="ECO:0000313" key="3">
    <source>
        <dbReference type="Proteomes" id="UP001589858"/>
    </source>
</evidence>
<organism evidence="2 3">
    <name type="scientific">Novosphingobium clariflavum</name>
    <dbReference type="NCBI Taxonomy" id="2029884"/>
    <lineage>
        <taxon>Bacteria</taxon>
        <taxon>Pseudomonadati</taxon>
        <taxon>Pseudomonadota</taxon>
        <taxon>Alphaproteobacteria</taxon>
        <taxon>Sphingomonadales</taxon>
        <taxon>Sphingomonadaceae</taxon>
        <taxon>Novosphingobium</taxon>
    </lineage>
</organism>
<feature type="region of interest" description="Disordered" evidence="1">
    <location>
        <begin position="1"/>
        <end position="20"/>
    </location>
</feature>
<sequence>MLGQAQGQAQDQPSAAGDYSHSEMELVAGIRLQADGRFLYGLTVGALDETAQGRWRWVGNRIEFESDPRPVAPTITAGKVESAPGEPFALRLLTPDGRDMPGVDLRIDYDKGDPLVSYMAGGPFVVPGDDGHIARSVTFSMAPVRLQSPPLPLNPKDGTVAIFLLSPGDFGVVDMTGSYAEVAGDVLTLHRAEGEMQFRRVRGGSEMGE</sequence>